<keyword evidence="2" id="KW-1185">Reference proteome</keyword>
<reference evidence="2" key="1">
    <citation type="journal article" date="2019" name="Int. J. Syst. Evol. Microbiol.">
        <title>The Global Catalogue of Microorganisms (GCM) 10K type strain sequencing project: providing services to taxonomists for standard genome sequencing and annotation.</title>
        <authorList>
            <consortium name="The Broad Institute Genomics Platform"/>
            <consortium name="The Broad Institute Genome Sequencing Center for Infectious Disease"/>
            <person name="Wu L."/>
            <person name="Ma J."/>
        </authorList>
    </citation>
    <scope>NUCLEOTIDE SEQUENCE [LARGE SCALE GENOMIC DNA]</scope>
    <source>
        <strain evidence="2">CCUG 59685</strain>
    </source>
</reference>
<evidence type="ECO:0000313" key="2">
    <source>
        <dbReference type="Proteomes" id="UP001597106"/>
    </source>
</evidence>
<dbReference type="Proteomes" id="UP001597106">
    <property type="component" value="Unassembled WGS sequence"/>
</dbReference>
<evidence type="ECO:0008006" key="3">
    <source>
        <dbReference type="Google" id="ProtNLM"/>
    </source>
</evidence>
<sequence length="79" mass="9130">MFSLKKWIWRQWQAWRGADRAYAKYLAHFQHYQSQVVDPALQQSLQLQPMSKEAFLQAWQQKGLKPAGKSCGCKPGCCG</sequence>
<protein>
    <recommendedName>
        <fullName evidence="3">YlbF family regulator</fullName>
    </recommendedName>
</protein>
<accession>A0ABW3GHC2</accession>
<gene>
    <name evidence="1" type="ORF">ACFQ1T_04415</name>
</gene>
<dbReference type="EMBL" id="JBHTJW010000002">
    <property type="protein sequence ID" value="MFD0929018.1"/>
    <property type="molecule type" value="Genomic_DNA"/>
</dbReference>
<dbReference type="RefSeq" id="WP_194748884.1">
    <property type="nucleotide sequence ID" value="NZ_JBHTJW010000002.1"/>
</dbReference>
<evidence type="ECO:0000313" key="1">
    <source>
        <dbReference type="EMBL" id="MFD0929018.1"/>
    </source>
</evidence>
<comment type="caution">
    <text evidence="1">The sequence shown here is derived from an EMBL/GenBank/DDBJ whole genome shotgun (WGS) entry which is preliminary data.</text>
</comment>
<organism evidence="1 2">
    <name type="scientific">Methylophilus glucosoxydans</name>
    <dbReference type="NCBI Taxonomy" id="752553"/>
    <lineage>
        <taxon>Bacteria</taxon>
        <taxon>Pseudomonadati</taxon>
        <taxon>Pseudomonadota</taxon>
        <taxon>Betaproteobacteria</taxon>
        <taxon>Nitrosomonadales</taxon>
        <taxon>Methylophilaceae</taxon>
        <taxon>Methylophilus</taxon>
    </lineage>
</organism>
<proteinExistence type="predicted"/>
<name>A0ABW3GHC2_9PROT</name>